<dbReference type="AlphaFoldDB" id="A0A0S4JSJ0"/>
<proteinExistence type="predicted"/>
<dbReference type="InterPro" id="IPR026939">
    <property type="entry name" value="ZNF706/At2g23090_sf"/>
</dbReference>
<dbReference type="PANTHER" id="PTHR33788:SF1">
    <property type="entry name" value="ZINC-BINDING PROTEIN"/>
    <property type="match status" value="1"/>
</dbReference>
<evidence type="ECO:0000313" key="2">
    <source>
        <dbReference type="EMBL" id="CUG92299.1"/>
    </source>
</evidence>
<accession>A0A0S4JSJ0</accession>
<dbReference type="VEuPathDB" id="TriTrypDB:BSAL_36585"/>
<dbReference type="Gene3D" id="4.10.1050.10">
    <property type="entry name" value="At2g23090-like"/>
    <property type="match status" value="1"/>
</dbReference>
<dbReference type="OrthoDB" id="370932at2759"/>
<keyword evidence="3" id="KW-1185">Reference proteome</keyword>
<organism evidence="2 3">
    <name type="scientific">Bodo saltans</name>
    <name type="common">Flagellated protozoan</name>
    <dbReference type="NCBI Taxonomy" id="75058"/>
    <lineage>
        <taxon>Eukaryota</taxon>
        <taxon>Discoba</taxon>
        <taxon>Euglenozoa</taxon>
        <taxon>Kinetoplastea</taxon>
        <taxon>Metakinetoplastina</taxon>
        <taxon>Eubodonida</taxon>
        <taxon>Bodonidae</taxon>
        <taxon>Bodo</taxon>
    </lineage>
</organism>
<feature type="domain" description="At2g23090-like zinc-binding" evidence="1">
    <location>
        <begin position="61"/>
        <end position="98"/>
    </location>
</feature>
<dbReference type="InterPro" id="IPR039713">
    <property type="entry name" value="At2g23090-like"/>
</dbReference>
<dbReference type="PANTHER" id="PTHR33788">
    <property type="entry name" value="OS07G0114300 PROTEIN"/>
    <property type="match status" value="1"/>
</dbReference>
<dbReference type="Proteomes" id="UP000051952">
    <property type="component" value="Unassembled WGS sequence"/>
</dbReference>
<evidence type="ECO:0000313" key="3">
    <source>
        <dbReference type="Proteomes" id="UP000051952"/>
    </source>
</evidence>
<sequence>MKTFLFRFKYKERFCSFNMPSGNVCKANERRAREQAKLAGAGKATTAEDRKKLEKYKNSVQCTVCMQGFPYTARRPELEQHAEKHEKLKKPFAELFPGFTDEGSA</sequence>
<gene>
    <name evidence="2" type="ORF">BSAL_36585</name>
</gene>
<dbReference type="SUPFAM" id="SSF118359">
    <property type="entry name" value="Expressed protein At2g23090/F21P24.15"/>
    <property type="match status" value="1"/>
</dbReference>
<protein>
    <recommendedName>
        <fullName evidence="1">At2g23090-like zinc-binding domain-containing protein</fullName>
    </recommendedName>
</protein>
<evidence type="ECO:0000259" key="1">
    <source>
        <dbReference type="Pfam" id="PF12907"/>
    </source>
</evidence>
<dbReference type="EMBL" id="CYKH01002030">
    <property type="protein sequence ID" value="CUG92299.1"/>
    <property type="molecule type" value="Genomic_DNA"/>
</dbReference>
<dbReference type="Pfam" id="PF12907">
    <property type="entry name" value="zf-met2"/>
    <property type="match status" value="1"/>
</dbReference>
<dbReference type="InterPro" id="IPR039438">
    <property type="entry name" value="At2g23090-like_Znf"/>
</dbReference>
<reference evidence="3" key="1">
    <citation type="submission" date="2015-09" db="EMBL/GenBank/DDBJ databases">
        <authorList>
            <consortium name="Pathogen Informatics"/>
        </authorList>
    </citation>
    <scope>NUCLEOTIDE SEQUENCE [LARGE SCALE GENOMIC DNA]</scope>
    <source>
        <strain evidence="3">Lake Konstanz</strain>
    </source>
</reference>
<name>A0A0S4JSJ0_BODSA</name>